<evidence type="ECO:0000313" key="2">
    <source>
        <dbReference type="Proteomes" id="UP000001095"/>
    </source>
</evidence>
<comment type="caution">
    <text evidence="1">The sequence shown here is derived from an EMBL/GenBank/DDBJ whole genome shotgun (WGS) entry which is preliminary data.</text>
</comment>
<dbReference type="RefSeq" id="WP_002711793.1">
    <property type="nucleotide sequence ID" value="NZ_KB375281.1"/>
</dbReference>
<dbReference type="OrthoDB" id="9802649at2"/>
<name>K8PK66_9BRAD</name>
<dbReference type="Gene3D" id="3.90.1200.10">
    <property type="match status" value="1"/>
</dbReference>
<gene>
    <name evidence="1" type="ORF">HMPREF9696_00927</name>
</gene>
<reference evidence="1 2" key="1">
    <citation type="submission" date="2012-04" db="EMBL/GenBank/DDBJ databases">
        <title>The Genome Sequence of Afipia clevelandensis ATCC 49720.</title>
        <authorList>
            <consortium name="The Broad Institute Genome Sequencing Platform"/>
            <person name="Earl A."/>
            <person name="Ward D."/>
            <person name="Feldgarden M."/>
            <person name="Gevers D."/>
            <person name="Huys G."/>
            <person name="Walker B."/>
            <person name="Young S.K."/>
            <person name="Zeng Q."/>
            <person name="Gargeya S."/>
            <person name="Fitzgerald M."/>
            <person name="Haas B."/>
            <person name="Abouelleil A."/>
            <person name="Alvarado L."/>
            <person name="Arachchi H.M."/>
            <person name="Berlin A."/>
            <person name="Chapman S.B."/>
            <person name="Goldberg J."/>
            <person name="Griggs A."/>
            <person name="Gujja S."/>
            <person name="Hansen M."/>
            <person name="Howarth C."/>
            <person name="Imamovic A."/>
            <person name="Larimer J."/>
            <person name="McCowen C."/>
            <person name="Montmayeur A."/>
            <person name="Murphy C."/>
            <person name="Neiman D."/>
            <person name="Pearson M."/>
            <person name="Priest M."/>
            <person name="Roberts A."/>
            <person name="Saif S."/>
            <person name="Shea T."/>
            <person name="Sisk P."/>
            <person name="Sykes S."/>
            <person name="Wortman J."/>
            <person name="Nusbaum C."/>
            <person name="Birren B."/>
        </authorList>
    </citation>
    <scope>NUCLEOTIDE SEQUENCE [LARGE SCALE GENOMIC DNA]</scope>
    <source>
        <strain evidence="1 2">ATCC 49720</strain>
    </source>
</reference>
<dbReference type="AlphaFoldDB" id="K8PK66"/>
<protein>
    <submittedName>
        <fullName evidence="1">Uncharacterized protein</fullName>
    </submittedName>
</protein>
<keyword evidence="2" id="KW-1185">Reference proteome</keyword>
<dbReference type="Proteomes" id="UP000001095">
    <property type="component" value="Unassembled WGS sequence"/>
</dbReference>
<dbReference type="EMBL" id="AGWY01000005">
    <property type="protein sequence ID" value="EKS39915.1"/>
    <property type="molecule type" value="Genomic_DNA"/>
</dbReference>
<proteinExistence type="predicted"/>
<dbReference type="PATRIC" id="fig|883079.3.peg.945"/>
<organism evidence="1 2">
    <name type="scientific">Afipia clevelandensis ATCC 49720</name>
    <dbReference type="NCBI Taxonomy" id="883079"/>
    <lineage>
        <taxon>Bacteria</taxon>
        <taxon>Pseudomonadati</taxon>
        <taxon>Pseudomonadota</taxon>
        <taxon>Alphaproteobacteria</taxon>
        <taxon>Hyphomicrobiales</taxon>
        <taxon>Nitrobacteraceae</taxon>
        <taxon>Afipia</taxon>
    </lineage>
</organism>
<dbReference type="HOGENOM" id="CLU_056001_1_0_5"/>
<dbReference type="SUPFAM" id="SSF56112">
    <property type="entry name" value="Protein kinase-like (PK-like)"/>
    <property type="match status" value="1"/>
</dbReference>
<evidence type="ECO:0000313" key="1">
    <source>
        <dbReference type="EMBL" id="EKS39915.1"/>
    </source>
</evidence>
<sequence length="291" mass="32373">MSWRPVNRESLHSLGFCTDNLDAHFRDACDRLGVVPVSGIDRGYWGKALGAAVAAKDGARFWLKVFAVTRIDNPNRATEIRADELTGICKPSLVGQCDWIVDGSYLTARLITLTDPAVERGPWAGAAAIQLPDSWFDDLKKALLALGSHASTGTFLKQKTLEDWLLERHGIRYEFPQDAWCLSHNDLNWGNVTAPGLSILDWEWHGYAPVGYDIGRMIAFACRHESLVIRLERVFAQDFAKFSGLVARAYAADQVMQGVQSGFFDPAMEPCLAGMIERLDVRLRAERPHVA</sequence>
<dbReference type="InterPro" id="IPR011009">
    <property type="entry name" value="Kinase-like_dom_sf"/>
</dbReference>
<accession>K8PK66</accession>